<dbReference type="AlphaFoldDB" id="A0A655JAA1"/>
<sequence>MDLSSLLLERFSYFVEPIDGTFFGSDSAAQHEVLTQCGAIERRRICEGALLDTAIGVQ</sequence>
<proteinExistence type="predicted"/>
<accession>A0A655JAA1</accession>
<name>A0A655JAA1_MYCTX</name>
<evidence type="ECO:0000313" key="1">
    <source>
        <dbReference type="EMBL" id="COW62435.1"/>
    </source>
</evidence>
<protein>
    <submittedName>
        <fullName evidence="1">Uncharacterized protein</fullName>
    </submittedName>
</protein>
<dbReference type="EMBL" id="CSAD01000916">
    <property type="protein sequence ID" value="COW62435.1"/>
    <property type="molecule type" value="Genomic_DNA"/>
</dbReference>
<organism evidence="1 2">
    <name type="scientific">Mycobacterium tuberculosis</name>
    <dbReference type="NCBI Taxonomy" id="1773"/>
    <lineage>
        <taxon>Bacteria</taxon>
        <taxon>Bacillati</taxon>
        <taxon>Actinomycetota</taxon>
        <taxon>Actinomycetes</taxon>
        <taxon>Mycobacteriales</taxon>
        <taxon>Mycobacteriaceae</taxon>
        <taxon>Mycobacterium</taxon>
        <taxon>Mycobacterium tuberculosis complex</taxon>
    </lineage>
</organism>
<gene>
    <name evidence="1" type="ORF">ERS007679_04094</name>
</gene>
<reference evidence="1 2" key="1">
    <citation type="submission" date="2015-03" db="EMBL/GenBank/DDBJ databases">
        <authorList>
            <consortium name="Pathogen Informatics"/>
        </authorList>
    </citation>
    <scope>NUCLEOTIDE SEQUENCE [LARGE SCALE GENOMIC DNA]</scope>
    <source>
        <strain evidence="1 2">G09801536</strain>
    </source>
</reference>
<dbReference type="Proteomes" id="UP000045842">
    <property type="component" value="Unassembled WGS sequence"/>
</dbReference>
<evidence type="ECO:0000313" key="2">
    <source>
        <dbReference type="Proteomes" id="UP000045842"/>
    </source>
</evidence>